<gene>
    <name evidence="9" type="ORF">EYE40_10105</name>
</gene>
<dbReference type="InterPro" id="IPR015882">
    <property type="entry name" value="HEX_bac_N"/>
</dbReference>
<sequence length="476" mass="51247">MTLIVPAPVSSTPGLGAAFGLGPATRVQFHGSGAEPVARYLGNLLELPVVEGDEAGSSVIQLTITPGERVGAYDLAIDVDAVTISADDPSGLFYGAQSLRQLLPEGLPVTISDAPRFAYRGAMLDVARHFFPVADVKRYIDAIAQLKLNYLHLHLTDDQGWRLEIDGWPELTAIGASTAVNGDPGGFYTQADYTEIVEYAASRFVTIVPEIDVPGHTNAALVAYPSLGGGSYEPYEGVEVGFSSLAIRSEETYLFLDDVFRQVSAITPGPYLHLGGDESLSTTDEDFLYFAERAAALAASHGKTVIGWHELGRSRALPRGTVGQYWGFTTPEDDSAASTTSFVEQGGSVIFSPADVAYLDMKYADDSRVGVDWARGVTSLEEAASWDPLAIIPDLAESHILGLEAPIWTETLPTIEDVEWLAFPRIAAIAEIAWSPRTAPFDELAPRLAAFARHLDAAGTHYFRAPEVDWLPTSDR</sequence>
<dbReference type="CDD" id="cd06568">
    <property type="entry name" value="GH20_SpHex_like"/>
    <property type="match status" value="1"/>
</dbReference>
<reference evidence="10" key="1">
    <citation type="submission" date="2019-02" db="EMBL/GenBank/DDBJ databases">
        <title>Glaciihabitans arcticus sp. nov., a psychrotolerant bacterium isolated from polar soil.</title>
        <authorList>
            <person name="Dahal R.H."/>
        </authorList>
    </citation>
    <scope>NUCLEOTIDE SEQUENCE [LARGE SCALE GENOMIC DNA]</scope>
    <source>
        <strain evidence="10">RP-3-7</strain>
    </source>
</reference>
<dbReference type="SUPFAM" id="SSF51445">
    <property type="entry name" value="(Trans)glycosidases"/>
    <property type="match status" value="1"/>
</dbReference>
<organism evidence="9 10">
    <name type="scientific">Glaciihabitans arcticus</name>
    <dbReference type="NCBI Taxonomy" id="2668039"/>
    <lineage>
        <taxon>Bacteria</taxon>
        <taxon>Bacillati</taxon>
        <taxon>Actinomycetota</taxon>
        <taxon>Actinomycetes</taxon>
        <taxon>Micrococcales</taxon>
        <taxon>Microbacteriaceae</taxon>
        <taxon>Glaciihabitans</taxon>
    </lineage>
</organism>
<dbReference type="RefSeq" id="WP_130981823.1">
    <property type="nucleotide sequence ID" value="NZ_SISG01000001.1"/>
</dbReference>
<dbReference type="EC" id="3.2.1.52" evidence="3"/>
<dbReference type="InterPro" id="IPR017853">
    <property type="entry name" value="GH"/>
</dbReference>
<comment type="catalytic activity">
    <reaction evidence="1">
        <text>Hydrolysis of terminal non-reducing N-acetyl-D-hexosamine residues in N-acetyl-beta-D-hexosaminides.</text>
        <dbReference type="EC" id="3.2.1.52"/>
    </reaction>
</comment>
<keyword evidence="10" id="KW-1185">Reference proteome</keyword>
<dbReference type="AlphaFoldDB" id="A0A4Q9GRV4"/>
<dbReference type="Proteomes" id="UP000294194">
    <property type="component" value="Unassembled WGS sequence"/>
</dbReference>
<feature type="domain" description="Glycoside hydrolase family 20 catalytic" evidence="7">
    <location>
        <begin position="117"/>
        <end position="436"/>
    </location>
</feature>
<keyword evidence="5" id="KW-0326">Glycosidase</keyword>
<dbReference type="Pfam" id="PF00728">
    <property type="entry name" value="Glyco_hydro_20"/>
    <property type="match status" value="1"/>
</dbReference>
<evidence type="ECO:0000256" key="6">
    <source>
        <dbReference type="PIRSR" id="PIRSR625705-1"/>
    </source>
</evidence>
<accession>A0A4Q9GRV4</accession>
<comment type="caution">
    <text evidence="9">The sequence shown here is derived from an EMBL/GenBank/DDBJ whole genome shotgun (WGS) entry which is preliminary data.</text>
</comment>
<evidence type="ECO:0000313" key="10">
    <source>
        <dbReference type="Proteomes" id="UP000294194"/>
    </source>
</evidence>
<evidence type="ECO:0000256" key="4">
    <source>
        <dbReference type="ARBA" id="ARBA00022801"/>
    </source>
</evidence>
<dbReference type="GO" id="GO:0004563">
    <property type="term" value="F:beta-N-acetylhexosaminidase activity"/>
    <property type="evidence" value="ECO:0007669"/>
    <property type="project" value="UniProtKB-EC"/>
</dbReference>
<proteinExistence type="inferred from homology"/>
<name>A0A4Q9GRV4_9MICO</name>
<dbReference type="Pfam" id="PF02838">
    <property type="entry name" value="Glyco_hydro_20b"/>
    <property type="match status" value="1"/>
</dbReference>
<evidence type="ECO:0000256" key="3">
    <source>
        <dbReference type="ARBA" id="ARBA00012663"/>
    </source>
</evidence>
<evidence type="ECO:0000256" key="5">
    <source>
        <dbReference type="ARBA" id="ARBA00023295"/>
    </source>
</evidence>
<keyword evidence="4" id="KW-0378">Hydrolase</keyword>
<evidence type="ECO:0000259" key="7">
    <source>
        <dbReference type="Pfam" id="PF00728"/>
    </source>
</evidence>
<dbReference type="EMBL" id="SISG01000001">
    <property type="protein sequence ID" value="TBN57712.1"/>
    <property type="molecule type" value="Genomic_DNA"/>
</dbReference>
<dbReference type="GO" id="GO:0005975">
    <property type="term" value="P:carbohydrate metabolic process"/>
    <property type="evidence" value="ECO:0007669"/>
    <property type="project" value="InterPro"/>
</dbReference>
<dbReference type="PANTHER" id="PTHR22600:SF57">
    <property type="entry name" value="BETA-N-ACETYLHEXOSAMINIDASE"/>
    <property type="match status" value="1"/>
</dbReference>
<evidence type="ECO:0000313" key="9">
    <source>
        <dbReference type="EMBL" id="TBN57712.1"/>
    </source>
</evidence>
<evidence type="ECO:0000256" key="1">
    <source>
        <dbReference type="ARBA" id="ARBA00001231"/>
    </source>
</evidence>
<dbReference type="PANTHER" id="PTHR22600">
    <property type="entry name" value="BETA-HEXOSAMINIDASE"/>
    <property type="match status" value="1"/>
</dbReference>
<comment type="similarity">
    <text evidence="2">Belongs to the glycosyl hydrolase 20 family.</text>
</comment>
<dbReference type="InterPro" id="IPR029018">
    <property type="entry name" value="Hex-like_dom2"/>
</dbReference>
<feature type="active site" description="Proton donor" evidence="6">
    <location>
        <position position="278"/>
    </location>
</feature>
<evidence type="ECO:0000256" key="2">
    <source>
        <dbReference type="ARBA" id="ARBA00006285"/>
    </source>
</evidence>
<dbReference type="SUPFAM" id="SSF55545">
    <property type="entry name" value="beta-N-acetylhexosaminidase-like domain"/>
    <property type="match status" value="1"/>
</dbReference>
<dbReference type="GO" id="GO:0016020">
    <property type="term" value="C:membrane"/>
    <property type="evidence" value="ECO:0007669"/>
    <property type="project" value="TreeGrafter"/>
</dbReference>
<dbReference type="GO" id="GO:0030203">
    <property type="term" value="P:glycosaminoglycan metabolic process"/>
    <property type="evidence" value="ECO:0007669"/>
    <property type="project" value="TreeGrafter"/>
</dbReference>
<evidence type="ECO:0000259" key="8">
    <source>
        <dbReference type="Pfam" id="PF02838"/>
    </source>
</evidence>
<feature type="domain" description="Beta-hexosaminidase bacterial type N-terminal" evidence="8">
    <location>
        <begin position="4"/>
        <end position="105"/>
    </location>
</feature>
<protein>
    <recommendedName>
        <fullName evidence="3">beta-N-acetylhexosaminidase</fullName>
        <ecNumber evidence="3">3.2.1.52</ecNumber>
    </recommendedName>
</protein>
<dbReference type="InterPro" id="IPR015883">
    <property type="entry name" value="Glyco_hydro_20_cat"/>
</dbReference>
<dbReference type="InterPro" id="IPR025705">
    <property type="entry name" value="Beta_hexosaminidase_sua/sub"/>
</dbReference>
<dbReference type="PRINTS" id="PR00738">
    <property type="entry name" value="GLHYDRLASE20"/>
</dbReference>
<dbReference type="Gene3D" id="3.20.20.80">
    <property type="entry name" value="Glycosidases"/>
    <property type="match status" value="1"/>
</dbReference>
<dbReference type="Gene3D" id="3.30.379.10">
    <property type="entry name" value="Chitobiase/beta-hexosaminidase domain 2-like"/>
    <property type="match status" value="1"/>
</dbReference>